<evidence type="ECO:0000313" key="2">
    <source>
        <dbReference type="Proteomes" id="UP000030325"/>
    </source>
</evidence>
<dbReference type="GeneID" id="24722931"/>
<gene>
    <name evidence="1" type="ORF">CPT_Stevie43</name>
</gene>
<keyword evidence="2" id="KW-1185">Reference proteome</keyword>
<proteinExistence type="predicted"/>
<evidence type="ECO:0008006" key="3">
    <source>
        <dbReference type="Google" id="ProtNLM"/>
    </source>
</evidence>
<organism evidence="1 2">
    <name type="scientific">Citrobacter phage Stevie</name>
    <dbReference type="NCBI Taxonomy" id="2885922"/>
    <lineage>
        <taxon>Viruses</taxon>
        <taxon>Duplodnaviria</taxon>
        <taxon>Heunggongvirae</taxon>
        <taxon>Uroviricota</taxon>
        <taxon>Caudoviricetes</taxon>
        <taxon>Drexlerviridae</taxon>
        <taxon>Tempevirinae</taxon>
        <taxon>Tlsvirus</taxon>
        <taxon>Tlsvirus stevie</taxon>
    </lineage>
</organism>
<evidence type="ECO:0000313" key="1">
    <source>
        <dbReference type="EMBL" id="AIX12312.1"/>
    </source>
</evidence>
<accession>A0A0A0YRB9</accession>
<dbReference type="EMBL" id="KM236241">
    <property type="protein sequence ID" value="AIX12312.1"/>
    <property type="molecule type" value="Genomic_DNA"/>
</dbReference>
<name>A0A0A0YRB9_9CAUD</name>
<sequence>MFLLDLYRFCESREKFNRQELARFIFRHRECERLAKNAGVTPRYFASSSSKEFIARMIGYGYLDGVHCVYWCKNKMKRPFNFELHSLEGDSNRYVWEMMNIEKMSDEELFCKPAFDRSYFERKFSNESFA</sequence>
<dbReference type="Proteomes" id="UP000030325">
    <property type="component" value="Segment"/>
</dbReference>
<protein>
    <recommendedName>
        <fullName evidence="3">YdbL</fullName>
    </recommendedName>
</protein>
<dbReference type="KEGG" id="vg:24722931"/>
<dbReference type="RefSeq" id="YP_009148749.1">
    <property type="nucleotide sequence ID" value="NC_027350.1"/>
</dbReference>
<reference evidence="1 2" key="1">
    <citation type="journal article" date="2015" name="Genome Announc.">
        <title>Complete Genome of Citrobacter freundii Siphophage Stevie.</title>
        <authorList>
            <person name="Shaw J.P."/>
            <person name="Aviles Medina C.A."/>
            <person name="Chen Y."/>
            <person name="Luna A.J."/>
            <person name="Hernandez A.C."/>
            <person name="Kuty Everett G.F."/>
        </authorList>
    </citation>
    <scope>NUCLEOTIDE SEQUENCE [LARGE SCALE GENOMIC DNA]</scope>
</reference>